<evidence type="ECO:0000313" key="13">
    <source>
        <dbReference type="EMBL" id="ESE41633.1"/>
    </source>
</evidence>
<comment type="similarity">
    <text evidence="10">Belongs to the NhaD Na(+)/H(+) (TC 2.A.62) antiporter family.</text>
</comment>
<name>A0ABP2Z7G4_9GAMM</name>
<keyword evidence="2" id="KW-0813">Transport</keyword>
<accession>A0ABP2Z7G4</accession>
<dbReference type="EMBL" id="AXZL01000061">
    <property type="protein sequence ID" value="ESE41633.1"/>
    <property type="molecule type" value="Genomic_DNA"/>
</dbReference>
<comment type="subcellular location">
    <subcellularLocation>
        <location evidence="1">Membrane</location>
        <topology evidence="1">Multi-pass membrane protein</topology>
    </subcellularLocation>
</comment>
<evidence type="ECO:0000256" key="8">
    <source>
        <dbReference type="ARBA" id="ARBA00023136"/>
    </source>
</evidence>
<protein>
    <submittedName>
        <fullName evidence="13">Citrate transporter</fullName>
    </submittedName>
</protein>
<evidence type="ECO:0000313" key="14">
    <source>
        <dbReference type="Proteomes" id="UP000017548"/>
    </source>
</evidence>
<feature type="transmembrane region" description="Helical" evidence="11">
    <location>
        <begin position="409"/>
        <end position="435"/>
    </location>
</feature>
<evidence type="ECO:0000256" key="1">
    <source>
        <dbReference type="ARBA" id="ARBA00004141"/>
    </source>
</evidence>
<feature type="domain" description="Citrate transporter-like" evidence="12">
    <location>
        <begin position="47"/>
        <end position="381"/>
    </location>
</feature>
<keyword evidence="9" id="KW-0739">Sodium transport</keyword>
<dbReference type="PANTHER" id="PTHR43269:SF2">
    <property type="entry name" value="SODIUM_PROTON ANTIPORTER 1-RELATED"/>
    <property type="match status" value="1"/>
</dbReference>
<dbReference type="InterPro" id="IPR045016">
    <property type="entry name" value="NhaD-like"/>
</dbReference>
<evidence type="ECO:0000256" key="3">
    <source>
        <dbReference type="ARBA" id="ARBA00022449"/>
    </source>
</evidence>
<feature type="transmembrane region" description="Helical" evidence="11">
    <location>
        <begin position="307"/>
        <end position="326"/>
    </location>
</feature>
<keyword evidence="5 11" id="KW-1133">Transmembrane helix</keyword>
<feature type="transmembrane region" description="Helical" evidence="11">
    <location>
        <begin position="84"/>
        <end position="106"/>
    </location>
</feature>
<dbReference type="NCBIfam" id="NF038006">
    <property type="entry name" value="NhaD_1"/>
    <property type="match status" value="1"/>
</dbReference>
<comment type="caution">
    <text evidence="13">The sequence shown here is derived from an EMBL/GenBank/DDBJ whole genome shotgun (WGS) entry which is preliminary data.</text>
</comment>
<gene>
    <name evidence="13" type="ORF">SHD_1708</name>
</gene>
<keyword evidence="14" id="KW-1185">Reference proteome</keyword>
<evidence type="ECO:0000256" key="2">
    <source>
        <dbReference type="ARBA" id="ARBA00022448"/>
    </source>
</evidence>
<keyword evidence="3" id="KW-0050">Antiport</keyword>
<sequence length="436" mass="47767">MPLNSSPLACHDIKTAVGIAVMLYTFLIILAVLALLSIIFEEVTHLNKAKTTLFFGCISWVALFMAAGDANHEKLVAHQLNENLLEIATLWLFLMSTMTFVAYLNAKGMIQIMVQKLFPQKVSVRLLMIQVALFALILSAFCDNVTATLVSLGLLTTFKLEKQMRRRMAVLIIFAVNSGGVALITGDVTTLMIFLGGHVHISELLMLFIPSAVSVVLLATLFSLKAEGVVSTTPIKHSYQTVDLLIALVFFCTILMTMLLNILFGIPPVLTFLTGLSIMFLIGHTTRSDKEEIKILEYIRQVEYDTLLFFLGILLLVGMLKEIGTLDMLTEAYSLFNPNISNFVTGMGSALIDNVPLTAALLKAEPVLNTPEWLGLTYSVGVGGSLLVIGSAAGIVAMSKVKELTFVSYLKYVPALFLCYTVGYALTLFLAYNFFA</sequence>
<dbReference type="PANTHER" id="PTHR43269">
    <property type="entry name" value="SODIUM/PROTON ANTIPORTER 1-RELATED"/>
    <property type="match status" value="1"/>
</dbReference>
<evidence type="ECO:0000256" key="11">
    <source>
        <dbReference type="SAM" id="Phobius"/>
    </source>
</evidence>
<dbReference type="Proteomes" id="UP000017548">
    <property type="component" value="Unassembled WGS sequence"/>
</dbReference>
<feature type="transmembrane region" description="Helical" evidence="11">
    <location>
        <begin position="21"/>
        <end position="40"/>
    </location>
</feature>
<evidence type="ECO:0000256" key="9">
    <source>
        <dbReference type="ARBA" id="ARBA00023201"/>
    </source>
</evidence>
<organism evidence="13 14">
    <name type="scientific">Shewanella decolorationis S12</name>
    <dbReference type="NCBI Taxonomy" id="1353536"/>
    <lineage>
        <taxon>Bacteria</taxon>
        <taxon>Pseudomonadati</taxon>
        <taxon>Pseudomonadota</taxon>
        <taxon>Gammaproteobacteria</taxon>
        <taxon>Alteromonadales</taxon>
        <taxon>Shewanellaceae</taxon>
        <taxon>Shewanella</taxon>
    </lineage>
</organism>
<feature type="transmembrane region" description="Helical" evidence="11">
    <location>
        <begin position="168"/>
        <end position="195"/>
    </location>
</feature>
<feature type="transmembrane region" description="Helical" evidence="11">
    <location>
        <begin position="201"/>
        <end position="224"/>
    </location>
</feature>
<feature type="transmembrane region" description="Helical" evidence="11">
    <location>
        <begin position="269"/>
        <end position="286"/>
    </location>
</feature>
<evidence type="ECO:0000256" key="7">
    <source>
        <dbReference type="ARBA" id="ARBA00023065"/>
    </source>
</evidence>
<feature type="transmembrane region" description="Helical" evidence="11">
    <location>
        <begin position="376"/>
        <end position="397"/>
    </location>
</feature>
<dbReference type="InterPro" id="IPR004680">
    <property type="entry name" value="Cit_transptr-like_dom"/>
</dbReference>
<keyword evidence="6" id="KW-0915">Sodium</keyword>
<keyword evidence="8 11" id="KW-0472">Membrane</keyword>
<evidence type="ECO:0000256" key="10">
    <source>
        <dbReference type="ARBA" id="ARBA00025753"/>
    </source>
</evidence>
<dbReference type="Pfam" id="PF03600">
    <property type="entry name" value="CitMHS"/>
    <property type="match status" value="1"/>
</dbReference>
<feature type="transmembrane region" description="Helical" evidence="11">
    <location>
        <begin position="244"/>
        <end position="263"/>
    </location>
</feature>
<evidence type="ECO:0000259" key="12">
    <source>
        <dbReference type="Pfam" id="PF03600"/>
    </source>
</evidence>
<evidence type="ECO:0000256" key="6">
    <source>
        <dbReference type="ARBA" id="ARBA00023053"/>
    </source>
</evidence>
<keyword evidence="7" id="KW-0406">Ion transport</keyword>
<keyword evidence="4 11" id="KW-0812">Transmembrane</keyword>
<evidence type="ECO:0000256" key="5">
    <source>
        <dbReference type="ARBA" id="ARBA00022989"/>
    </source>
</evidence>
<evidence type="ECO:0000256" key="4">
    <source>
        <dbReference type="ARBA" id="ARBA00022692"/>
    </source>
</evidence>
<feature type="transmembrane region" description="Helical" evidence="11">
    <location>
        <begin position="52"/>
        <end position="72"/>
    </location>
</feature>
<reference evidence="13 14" key="1">
    <citation type="journal article" date="2013" name="Genome Announc.">
        <title>Draft Genome Sequence of Shewanella decolorationis S12, a Dye-Degrading Bacterium Isolated from a Wastewater Treatment Plant.</title>
        <authorList>
            <person name="Xu M."/>
            <person name="Fang Y."/>
            <person name="Liu J."/>
            <person name="Chen X."/>
            <person name="Sun G."/>
            <person name="Guo J."/>
            <person name="Hua Z."/>
            <person name="Tu Q."/>
            <person name="Wu L."/>
            <person name="Zhou J."/>
            <person name="Liu X."/>
        </authorList>
    </citation>
    <scope>NUCLEOTIDE SEQUENCE [LARGE SCALE GENOMIC DNA]</scope>
    <source>
        <strain evidence="13 14">S12</strain>
    </source>
</reference>
<proteinExistence type="inferred from homology"/>